<protein>
    <submittedName>
        <fullName evidence="1">CLUMA_CG021109, isoform A</fullName>
    </submittedName>
</protein>
<evidence type="ECO:0000313" key="2">
    <source>
        <dbReference type="Proteomes" id="UP000183832"/>
    </source>
</evidence>
<gene>
    <name evidence="1" type="ORF">CLUMA_CG021109</name>
</gene>
<keyword evidence="2" id="KW-1185">Reference proteome</keyword>
<dbReference type="EMBL" id="CVRI01000074">
    <property type="protein sequence ID" value="CRL08268.1"/>
    <property type="molecule type" value="Genomic_DNA"/>
</dbReference>
<proteinExistence type="predicted"/>
<accession>A0A1J1J8U9</accession>
<organism evidence="1 2">
    <name type="scientific">Clunio marinus</name>
    <dbReference type="NCBI Taxonomy" id="568069"/>
    <lineage>
        <taxon>Eukaryota</taxon>
        <taxon>Metazoa</taxon>
        <taxon>Ecdysozoa</taxon>
        <taxon>Arthropoda</taxon>
        <taxon>Hexapoda</taxon>
        <taxon>Insecta</taxon>
        <taxon>Pterygota</taxon>
        <taxon>Neoptera</taxon>
        <taxon>Endopterygota</taxon>
        <taxon>Diptera</taxon>
        <taxon>Nematocera</taxon>
        <taxon>Chironomoidea</taxon>
        <taxon>Chironomidae</taxon>
        <taxon>Clunio</taxon>
    </lineage>
</organism>
<dbReference type="Proteomes" id="UP000183832">
    <property type="component" value="Unassembled WGS sequence"/>
</dbReference>
<name>A0A1J1J8U9_9DIPT</name>
<dbReference type="AlphaFoldDB" id="A0A1J1J8U9"/>
<sequence length="66" mass="7721">MKLRLQERKASPLLQYGTLQLLFLNLSEGETNKQTNFNGSHENLQKRFVENEIKKNRETNITEASK</sequence>
<reference evidence="1 2" key="1">
    <citation type="submission" date="2015-04" db="EMBL/GenBank/DDBJ databases">
        <authorList>
            <person name="Syromyatnikov M.Y."/>
            <person name="Popov V.N."/>
        </authorList>
    </citation>
    <scope>NUCLEOTIDE SEQUENCE [LARGE SCALE GENOMIC DNA]</scope>
</reference>
<evidence type="ECO:0000313" key="1">
    <source>
        <dbReference type="EMBL" id="CRL08268.1"/>
    </source>
</evidence>